<protein>
    <submittedName>
        <fullName evidence="1">Uncharacterized protein</fullName>
    </submittedName>
</protein>
<gene>
    <name evidence="1" type="ORF">CEXT_212151</name>
</gene>
<keyword evidence="2" id="KW-1185">Reference proteome</keyword>
<comment type="caution">
    <text evidence="1">The sequence shown here is derived from an EMBL/GenBank/DDBJ whole genome shotgun (WGS) entry which is preliminary data.</text>
</comment>
<organism evidence="1 2">
    <name type="scientific">Caerostris extrusa</name>
    <name type="common">Bark spider</name>
    <name type="synonym">Caerostris bankana</name>
    <dbReference type="NCBI Taxonomy" id="172846"/>
    <lineage>
        <taxon>Eukaryota</taxon>
        <taxon>Metazoa</taxon>
        <taxon>Ecdysozoa</taxon>
        <taxon>Arthropoda</taxon>
        <taxon>Chelicerata</taxon>
        <taxon>Arachnida</taxon>
        <taxon>Araneae</taxon>
        <taxon>Araneomorphae</taxon>
        <taxon>Entelegynae</taxon>
        <taxon>Araneoidea</taxon>
        <taxon>Araneidae</taxon>
        <taxon>Caerostris</taxon>
    </lineage>
</organism>
<evidence type="ECO:0000313" key="2">
    <source>
        <dbReference type="Proteomes" id="UP001054945"/>
    </source>
</evidence>
<evidence type="ECO:0000313" key="1">
    <source>
        <dbReference type="EMBL" id="GIX81842.1"/>
    </source>
</evidence>
<proteinExistence type="predicted"/>
<name>A0AAV4NAY2_CAEEX</name>
<reference evidence="1 2" key="1">
    <citation type="submission" date="2021-06" db="EMBL/GenBank/DDBJ databases">
        <title>Caerostris extrusa draft genome.</title>
        <authorList>
            <person name="Kono N."/>
            <person name="Arakawa K."/>
        </authorList>
    </citation>
    <scope>NUCLEOTIDE SEQUENCE [LARGE SCALE GENOMIC DNA]</scope>
</reference>
<dbReference type="AlphaFoldDB" id="A0AAV4NAY2"/>
<sequence>METGSDMAPSVDCLRRVKRSFIGLWLSGERFGLLDMGWGVTLREVRSQRKYSNCYLKHTSPLSLPNRPCLSLDRCILLHKVSGLIKPPPRNPR</sequence>
<dbReference type="Proteomes" id="UP001054945">
    <property type="component" value="Unassembled WGS sequence"/>
</dbReference>
<dbReference type="EMBL" id="BPLR01003175">
    <property type="protein sequence ID" value="GIX81842.1"/>
    <property type="molecule type" value="Genomic_DNA"/>
</dbReference>
<accession>A0AAV4NAY2</accession>